<dbReference type="InterPro" id="IPR007428">
    <property type="entry name" value="MlaA"/>
</dbReference>
<dbReference type="Pfam" id="PF04333">
    <property type="entry name" value="MlaA"/>
    <property type="match status" value="1"/>
</dbReference>
<comment type="caution">
    <text evidence="3">The sequence shown here is derived from an EMBL/GenBank/DDBJ whole genome shotgun (WGS) entry which is preliminary data.</text>
</comment>
<protein>
    <submittedName>
        <fullName evidence="3">VacJ family lipoprotein</fullName>
    </submittedName>
</protein>
<keyword evidence="4" id="KW-1185">Reference proteome</keyword>
<keyword evidence="3" id="KW-0449">Lipoprotein</keyword>
<evidence type="ECO:0000313" key="3">
    <source>
        <dbReference type="EMBL" id="MDT0618406.1"/>
    </source>
</evidence>
<reference evidence="3 4" key="1">
    <citation type="submission" date="2023-09" db="EMBL/GenBank/DDBJ databases">
        <authorList>
            <person name="Rey-Velasco X."/>
        </authorList>
    </citation>
    <scope>NUCLEOTIDE SEQUENCE [LARGE SCALE GENOMIC DNA]</scope>
    <source>
        <strain evidence="3 4">P385</strain>
    </source>
</reference>
<comment type="similarity">
    <text evidence="1">Belongs to the MlaA family.</text>
</comment>
<dbReference type="Proteomes" id="UP001259982">
    <property type="component" value="Unassembled WGS sequence"/>
</dbReference>
<evidence type="ECO:0000256" key="1">
    <source>
        <dbReference type="ARBA" id="ARBA00010634"/>
    </source>
</evidence>
<keyword evidence="2" id="KW-0732">Signal</keyword>
<dbReference type="PANTHER" id="PTHR30035">
    <property type="entry name" value="LIPOPROTEIN VACJ-RELATED"/>
    <property type="match status" value="1"/>
</dbReference>
<accession>A0ABU3BBQ4</accession>
<evidence type="ECO:0000256" key="2">
    <source>
        <dbReference type="ARBA" id="ARBA00022729"/>
    </source>
</evidence>
<sequence>MLAVGLAAGCAHSPPEDPWDPLEPVNRQVYAFNDTLDYYALSPVARTYRDVTPRPVRRGIGNALGNLKVPVTAANDGFQGKVHHALSGGARFLINSTMGIGGLFDVAADLGLPERDEDFGQTLGVWGVGQGAYLMLPLLGPSTGRDLSGNVVDWFLDPTNHIDETATQLTLQVLYLLNLRASLLGFEQTVRNAFDPYAFVRTAYLQNREAKVADGKPPREVPGN</sequence>
<proteinExistence type="inferred from homology"/>
<dbReference type="RefSeq" id="WP_311658511.1">
    <property type="nucleotide sequence ID" value="NZ_JAVRHY010000005.1"/>
</dbReference>
<dbReference type="EMBL" id="JAVRHY010000005">
    <property type="protein sequence ID" value="MDT0618406.1"/>
    <property type="molecule type" value="Genomic_DNA"/>
</dbReference>
<name>A0ABU3BBQ4_9GAMM</name>
<dbReference type="PRINTS" id="PR01805">
    <property type="entry name" value="VACJLIPOPROT"/>
</dbReference>
<evidence type="ECO:0000313" key="4">
    <source>
        <dbReference type="Proteomes" id="UP001259982"/>
    </source>
</evidence>
<dbReference type="PANTHER" id="PTHR30035:SF3">
    <property type="entry name" value="INTERMEMBRANE PHOSPHOLIPID TRANSPORT SYSTEM LIPOPROTEIN MLAA"/>
    <property type="match status" value="1"/>
</dbReference>
<gene>
    <name evidence="3" type="ORF">RM531_07950</name>
</gene>
<organism evidence="3 4">
    <name type="scientific">Spectribacter acetivorans</name>
    <dbReference type="NCBI Taxonomy" id="3075603"/>
    <lineage>
        <taxon>Bacteria</taxon>
        <taxon>Pseudomonadati</taxon>
        <taxon>Pseudomonadota</taxon>
        <taxon>Gammaproteobacteria</taxon>
        <taxon>Salinisphaerales</taxon>
        <taxon>Salinisphaeraceae</taxon>
        <taxon>Spectribacter</taxon>
    </lineage>
</organism>